<dbReference type="RefSeq" id="WP_065319501.1">
    <property type="nucleotide sequence ID" value="NZ_CP017477.1"/>
</dbReference>
<organism evidence="6 7">
    <name type="scientific">Polaribacter vadi</name>
    <dbReference type="NCBI Taxonomy" id="1774273"/>
    <lineage>
        <taxon>Bacteria</taxon>
        <taxon>Pseudomonadati</taxon>
        <taxon>Bacteroidota</taxon>
        <taxon>Flavobacteriia</taxon>
        <taxon>Flavobacteriales</taxon>
        <taxon>Flavobacteriaceae</taxon>
    </lineage>
</organism>
<evidence type="ECO:0000256" key="1">
    <source>
        <dbReference type="ARBA" id="ARBA00022729"/>
    </source>
</evidence>
<keyword evidence="1" id="KW-0732">Signal</keyword>
<dbReference type="KEGG" id="pob:LPB03_10130"/>
<dbReference type="STRING" id="1774273.LPB03_10130"/>
<evidence type="ECO:0000256" key="3">
    <source>
        <dbReference type="RuleBase" id="RU361173"/>
    </source>
</evidence>
<dbReference type="InterPro" id="IPR026444">
    <property type="entry name" value="Secre_tail"/>
</dbReference>
<keyword evidence="3" id="KW-0964">Secreted</keyword>
<evidence type="ECO:0000313" key="7">
    <source>
        <dbReference type="Proteomes" id="UP000092584"/>
    </source>
</evidence>
<dbReference type="PANTHER" id="PTHR31683">
    <property type="entry name" value="PECTATE LYASE 18-RELATED"/>
    <property type="match status" value="1"/>
</dbReference>
<evidence type="ECO:0000256" key="4">
    <source>
        <dbReference type="SAM" id="MobiDB-lite"/>
    </source>
</evidence>
<evidence type="ECO:0000313" key="6">
    <source>
        <dbReference type="EMBL" id="OBY62515.1"/>
    </source>
</evidence>
<accession>A0A1B8TSP6</accession>
<evidence type="ECO:0000256" key="2">
    <source>
        <dbReference type="ARBA" id="ARBA00023239"/>
    </source>
</evidence>
<name>A0A1B8TSP6_9FLAO</name>
<dbReference type="InterPro" id="IPR045032">
    <property type="entry name" value="PEL"/>
</dbReference>
<reference evidence="7" key="1">
    <citation type="submission" date="2016-02" db="EMBL/GenBank/DDBJ databases">
        <authorList>
            <person name="Shin S.-K."/>
            <person name="Yi H."/>
            <person name="Kim E."/>
        </authorList>
    </citation>
    <scope>NUCLEOTIDE SEQUENCE [LARGE SCALE GENOMIC DNA]</scope>
    <source>
        <strain evidence="7">LPB0003</strain>
    </source>
</reference>
<dbReference type="Pfam" id="PF18283">
    <property type="entry name" value="CBM77"/>
    <property type="match status" value="1"/>
</dbReference>
<dbReference type="GO" id="GO:0000272">
    <property type="term" value="P:polysaccharide catabolic process"/>
    <property type="evidence" value="ECO:0007669"/>
    <property type="project" value="UniProtKB-KW"/>
</dbReference>
<dbReference type="SMART" id="SM00656">
    <property type="entry name" value="Amb_all"/>
    <property type="match status" value="1"/>
</dbReference>
<dbReference type="InterPro" id="IPR011050">
    <property type="entry name" value="Pectin_lyase_fold/virulence"/>
</dbReference>
<dbReference type="NCBIfam" id="TIGR04183">
    <property type="entry name" value="Por_Secre_tail"/>
    <property type="match status" value="1"/>
</dbReference>
<dbReference type="EMBL" id="LSFM01000023">
    <property type="protein sequence ID" value="OBY62515.1"/>
    <property type="molecule type" value="Genomic_DNA"/>
</dbReference>
<dbReference type="Proteomes" id="UP000092584">
    <property type="component" value="Unassembled WGS sequence"/>
</dbReference>
<dbReference type="Gene3D" id="2.160.20.10">
    <property type="entry name" value="Single-stranded right-handed beta-helix, Pectin lyase-like"/>
    <property type="match status" value="1"/>
</dbReference>
<dbReference type="PANTHER" id="PTHR31683:SF18">
    <property type="entry name" value="PECTATE LYASE 21-RELATED"/>
    <property type="match status" value="1"/>
</dbReference>
<protein>
    <recommendedName>
        <fullName evidence="5">Pectate lyase domain-containing protein</fullName>
    </recommendedName>
</protein>
<comment type="subcellular location">
    <subcellularLocation>
        <location evidence="3">Secreted</location>
    </subcellularLocation>
</comment>
<dbReference type="Pfam" id="PF18962">
    <property type="entry name" value="Por_Secre_tail"/>
    <property type="match status" value="1"/>
</dbReference>
<dbReference type="InterPro" id="IPR041253">
    <property type="entry name" value="CBM77"/>
</dbReference>
<feature type="domain" description="Pectate lyase" evidence="5">
    <location>
        <begin position="159"/>
        <end position="383"/>
    </location>
</feature>
<feature type="region of interest" description="Disordered" evidence="4">
    <location>
        <begin position="542"/>
        <end position="571"/>
    </location>
</feature>
<feature type="compositionally biased region" description="Low complexity" evidence="4">
    <location>
        <begin position="559"/>
        <end position="571"/>
    </location>
</feature>
<keyword evidence="2 3" id="KW-0456">Lyase</keyword>
<dbReference type="InterPro" id="IPR012334">
    <property type="entry name" value="Pectin_lyas_fold"/>
</dbReference>
<dbReference type="OrthoDB" id="148600at2"/>
<proteinExistence type="inferred from homology"/>
<keyword evidence="7" id="KW-1185">Reference proteome</keyword>
<keyword evidence="3" id="KW-0119">Carbohydrate metabolism</keyword>
<dbReference type="InterPro" id="IPR002022">
    <property type="entry name" value="Pec_lyase"/>
</dbReference>
<evidence type="ECO:0000259" key="5">
    <source>
        <dbReference type="SMART" id="SM00656"/>
    </source>
</evidence>
<comment type="caution">
    <text evidence="6">The sequence shown here is derived from an EMBL/GenBank/DDBJ whole genome shotgun (WGS) entry which is preliminary data.</text>
</comment>
<dbReference type="SUPFAM" id="SSF51126">
    <property type="entry name" value="Pectin lyase-like"/>
    <property type="match status" value="1"/>
</dbReference>
<dbReference type="Pfam" id="PF00544">
    <property type="entry name" value="Pectate_lyase_4"/>
    <property type="match status" value="1"/>
</dbReference>
<dbReference type="GO" id="GO:0005576">
    <property type="term" value="C:extracellular region"/>
    <property type="evidence" value="ECO:0007669"/>
    <property type="project" value="UniProtKB-SubCell"/>
</dbReference>
<sequence>MKKNILTLLLFIGTTASIFSQSVNITEAEGWLESGFIKWEPIANAESYNVYFTGEGKTDVKIDTQLIRNYGTYYRADALGLKAGTYTLKVAPVIAGTEQTATISSVINVQAYDRTGFAFSNSRVPGAYKIDGTPKDNAVVLYITQNTKNTISLDVNGANANPCIGLETILEGYKKGSDNRPLIIRLIGQITDLAYMDKGDIVIENNNNIASYITLEGVGDDAVADGWGIRIKNASNVEVRNIATMNCNSDEGDNIGLQQGNDYIWIHNNDFFYGDAGGDADQAKGDGALDCKKSTYVTFSYNHFWDSGKANLLGLSEGTTEGLFITYHHNWFDHSDSRHPRVRFYSAHVYNNYYDGNSKYGVGSTEGSSVFVEANYFRNCKFPMLTSMQGSDVFNTGTQKNDYNNYPTFSKEDGGTIKAFNNFISGANRFIAYGDASSAAFDGTKDFDAYVASTRNETIESTIKSNFGANSYNNFDTNASIMYSYSPDSPENAKDNVIQYSGRIQGGDLKFTFNNASEDTSSSVNSALKALLTNYKTNLVSVQGDGEGSGNGDDGGDSGSTPGDEVHNFTTSGTTSTFYTIAGNLSTSKGDAHYNNLTLTQCLKMESSTSISFATTEESKMILVFNDGFNGTIKLNGEKKDIVNGVLDLIIPAGNYTLTKDVTTNLYYMSVKSTAALNVEKLGLSALVLYPNPVKDYLRLSSPNKISKIQVYNMLGAVVKTIEINTEKIDLSHLKKGTYLIKFYGENSAVNKIIIKE</sequence>
<keyword evidence="3" id="KW-0624">Polysaccharide degradation</keyword>
<dbReference type="GO" id="GO:0030570">
    <property type="term" value="F:pectate lyase activity"/>
    <property type="evidence" value="ECO:0007669"/>
    <property type="project" value="InterPro"/>
</dbReference>
<gene>
    <name evidence="6" type="ORF">LPB3_10140</name>
</gene>
<dbReference type="AlphaFoldDB" id="A0A1B8TSP6"/>
<comment type="similarity">
    <text evidence="3">Belongs to the polysaccharide lyase 1 family.</text>
</comment>